<feature type="short sequence motif" description="GXSXG" evidence="4">
    <location>
        <begin position="894"/>
        <end position="898"/>
    </location>
</feature>
<dbReference type="GO" id="GO:0016020">
    <property type="term" value="C:membrane"/>
    <property type="evidence" value="ECO:0007669"/>
    <property type="project" value="TreeGrafter"/>
</dbReference>
<gene>
    <name evidence="7" type="ORF">B0T26DRAFT_67305</name>
</gene>
<keyword evidence="3 4" id="KW-0443">Lipid metabolism</keyword>
<accession>A0AA40BHY3</accession>
<dbReference type="GeneID" id="85322818"/>
<dbReference type="EMBL" id="JAUIRO010000001">
    <property type="protein sequence ID" value="KAK0734363.1"/>
    <property type="molecule type" value="Genomic_DNA"/>
</dbReference>
<evidence type="ECO:0000313" key="8">
    <source>
        <dbReference type="Proteomes" id="UP001172101"/>
    </source>
</evidence>
<evidence type="ECO:0000256" key="1">
    <source>
        <dbReference type="ARBA" id="ARBA00022801"/>
    </source>
</evidence>
<dbReference type="GO" id="GO:0016042">
    <property type="term" value="P:lipid catabolic process"/>
    <property type="evidence" value="ECO:0007669"/>
    <property type="project" value="UniProtKB-UniRule"/>
</dbReference>
<dbReference type="SUPFAM" id="SSF52540">
    <property type="entry name" value="P-loop containing nucleoside triphosphate hydrolases"/>
    <property type="match status" value="2"/>
</dbReference>
<reference evidence="7" key="1">
    <citation type="submission" date="2023-06" db="EMBL/GenBank/DDBJ databases">
        <title>Genome-scale phylogeny and comparative genomics of the fungal order Sordariales.</title>
        <authorList>
            <consortium name="Lawrence Berkeley National Laboratory"/>
            <person name="Hensen N."/>
            <person name="Bonometti L."/>
            <person name="Westerberg I."/>
            <person name="Brannstrom I.O."/>
            <person name="Guillou S."/>
            <person name="Cros-Aarteil S."/>
            <person name="Calhoun S."/>
            <person name="Haridas S."/>
            <person name="Kuo A."/>
            <person name="Mondo S."/>
            <person name="Pangilinan J."/>
            <person name="Riley R."/>
            <person name="LaButti K."/>
            <person name="Andreopoulos B."/>
            <person name="Lipzen A."/>
            <person name="Chen C."/>
            <person name="Yanf M."/>
            <person name="Daum C."/>
            <person name="Ng V."/>
            <person name="Clum A."/>
            <person name="Steindorff A."/>
            <person name="Ohm R."/>
            <person name="Martin F."/>
            <person name="Silar P."/>
            <person name="Natvig D."/>
            <person name="Lalanne C."/>
            <person name="Gautier V."/>
            <person name="Ament-velasquez S.L."/>
            <person name="Kruys A."/>
            <person name="Hutchinson M.I."/>
            <person name="Powell A.J."/>
            <person name="Barry K."/>
            <person name="Miller A.N."/>
            <person name="Grigoriev I.V."/>
            <person name="Debuchy R."/>
            <person name="Gladieux P."/>
            <person name="Thoren M.H."/>
            <person name="Johannesson H."/>
        </authorList>
    </citation>
    <scope>NUCLEOTIDE SEQUENCE</scope>
    <source>
        <strain evidence="7">SMH2392-1A</strain>
    </source>
</reference>
<comment type="caution">
    <text evidence="7">The sequence shown here is derived from an EMBL/GenBank/DDBJ whole genome shotgun (WGS) entry which is preliminary data.</text>
</comment>
<proteinExistence type="predicted"/>
<dbReference type="InterPro" id="IPR016035">
    <property type="entry name" value="Acyl_Trfase/lysoPLipase"/>
</dbReference>
<feature type="domain" description="PNPLA" evidence="6">
    <location>
        <begin position="856"/>
        <end position="1071"/>
    </location>
</feature>
<keyword evidence="1 4" id="KW-0378">Hydrolase</keyword>
<dbReference type="CDD" id="cd07199">
    <property type="entry name" value="Pat17_PNPLA8_PNPLA9_like"/>
    <property type="match status" value="1"/>
</dbReference>
<evidence type="ECO:0000256" key="2">
    <source>
        <dbReference type="ARBA" id="ARBA00022963"/>
    </source>
</evidence>
<dbReference type="InterPro" id="IPR027417">
    <property type="entry name" value="P-loop_NTPase"/>
</dbReference>
<dbReference type="GO" id="GO:0019369">
    <property type="term" value="P:arachidonate metabolic process"/>
    <property type="evidence" value="ECO:0007669"/>
    <property type="project" value="TreeGrafter"/>
</dbReference>
<feature type="short sequence motif" description="DGA/G" evidence="4">
    <location>
        <begin position="1058"/>
        <end position="1060"/>
    </location>
</feature>
<evidence type="ECO:0000256" key="4">
    <source>
        <dbReference type="PROSITE-ProRule" id="PRU01161"/>
    </source>
</evidence>
<keyword evidence="8" id="KW-1185">Reference proteome</keyword>
<dbReference type="PANTHER" id="PTHR24185">
    <property type="entry name" value="CALCIUM-INDEPENDENT PHOSPHOLIPASE A2-GAMMA"/>
    <property type="match status" value="1"/>
</dbReference>
<protein>
    <recommendedName>
        <fullName evidence="6">PNPLA domain-containing protein</fullName>
    </recommendedName>
</protein>
<evidence type="ECO:0000256" key="3">
    <source>
        <dbReference type="ARBA" id="ARBA00023098"/>
    </source>
</evidence>
<feature type="short sequence motif" description="GXGXXG" evidence="4">
    <location>
        <begin position="860"/>
        <end position="865"/>
    </location>
</feature>
<dbReference type="RefSeq" id="XP_060303240.1">
    <property type="nucleotide sequence ID" value="XM_060439548.1"/>
</dbReference>
<dbReference type="InterPro" id="IPR002641">
    <property type="entry name" value="PNPLA_dom"/>
</dbReference>
<dbReference type="Pfam" id="PF01734">
    <property type="entry name" value="Patatin"/>
    <property type="match status" value="1"/>
</dbReference>
<evidence type="ECO:0000313" key="7">
    <source>
        <dbReference type="EMBL" id="KAK0734363.1"/>
    </source>
</evidence>
<dbReference type="GO" id="GO:0046486">
    <property type="term" value="P:glycerolipid metabolic process"/>
    <property type="evidence" value="ECO:0007669"/>
    <property type="project" value="UniProtKB-ARBA"/>
</dbReference>
<name>A0AA40BHY3_9PEZI</name>
<dbReference type="GO" id="GO:0047499">
    <property type="term" value="F:calcium-independent phospholipase A2 activity"/>
    <property type="evidence" value="ECO:0007669"/>
    <property type="project" value="TreeGrafter"/>
</dbReference>
<evidence type="ECO:0000259" key="6">
    <source>
        <dbReference type="PROSITE" id="PS51635"/>
    </source>
</evidence>
<feature type="region of interest" description="Disordered" evidence="5">
    <location>
        <begin position="126"/>
        <end position="146"/>
    </location>
</feature>
<keyword evidence="2 4" id="KW-0442">Lipid degradation</keyword>
<feature type="region of interest" description="Disordered" evidence="5">
    <location>
        <begin position="48"/>
        <end position="77"/>
    </location>
</feature>
<dbReference type="Proteomes" id="UP001172101">
    <property type="component" value="Unassembled WGS sequence"/>
</dbReference>
<dbReference type="PANTHER" id="PTHR24185:SF1">
    <property type="entry name" value="CALCIUM-INDEPENDENT PHOSPHOLIPASE A2-GAMMA"/>
    <property type="match status" value="1"/>
</dbReference>
<feature type="active site" description="Proton acceptor" evidence="4">
    <location>
        <position position="1058"/>
    </location>
</feature>
<feature type="active site" description="Nucleophile" evidence="4">
    <location>
        <position position="896"/>
    </location>
</feature>
<dbReference type="PROSITE" id="PS51635">
    <property type="entry name" value="PNPLA"/>
    <property type="match status" value="1"/>
</dbReference>
<sequence>MTDDSVEGFPQNSNFDLLARLREAAENEYGPAFRAMQNESTVVHISRSVVGTPGPTGDPVSRVRSPEPEDFTANWPEPDSNFIGAITQDLGIRRYCRRCNAEVDVHPASLVMCAGCGGAHRPVHKGCLSKSRDHRPPPPGSRSRRGDCEEVSFKEYAYLTWLLDSKLLQGQTTSLHLDDLRTTWFGVPHDQKDSPPKLLIWPRLHNLLTDTPDQPHYQYPSLVSFVGDTGSGKSTIIKAMILMLAPRERRRYQVPVPGTGKDQFTSTSSDVHLYADPWTLSAEVPILFADCEGLMGTSTPVARRVASAYHGIQRSSRRTARAARDEDILVMDHRKKASMEVSLSWARIVQSRESASRAEPLSDVEMESETRYLDDVSDYSDAQGDTSLPEPLGHVQADSRDLITKSLYPRLLYAFSDVVCFVTSNSRASQDILWRLFEWSKDGLERTFNQRVRPGLIIIVNKNSPDYDDMLPSVDDTTKTFLESVESSSKFVEYQQKWRSRQRRIGTAVDLIQCYYDDFRVISLPLHSDMPSTASRVSKQIKRLYHEIRTLSDSIHARRKAHDLNMDLATFNLYFERSVEVLARDHTSSLDFHPLSENDSPLPTRFGEHMALVLGKMANLDKSRVSVSGRGEFQMIKDMVPFLACCILCQISRQLQEDVSNLQEELVDEACRGLERFRNKFWRCEAMSGGSRCQNYWESHDKGHQFEVARESASRVTVANGEPRAPEVDLMVGQHECSYGSSVGEFRDLLWQAIRHYGRPRQDVRRRLVSFATQSGLSRLESQRTCLACLSNCPTNVLPCIQRQHAICEDCIRWHTAPSLSVGCVMTIDSCPLGCQFREPPWRVRVKPKEAQSRILVLDGGGIRGVVELAILSRLMGEIRFDIPIQQLFDLVIGTSTGGIIALGVFEMGWNPAEASRKFRELAQQAFTKKLRLRIPVIKHVAEYFCTYLYHSSGIEGALKSAFSNDTYLFGQRRESSNNRGGDVKVGVVSCTKGRGQPCLIANYNRNPMQGSRNADYLEREDQQRRDFKIWQAARATSAAQTYFEPYRHEPTKKVYEDGAIVRNNPVTVALEEEKRIWSSEIRPDIVVSIGSGICVEDSGSIRRNERSGGGWKKILPARVRKLVDTGIDMVESTLDCEREWEDAVRSNPQLAGRFHRLDIGIFDQKLPRLDEVDKMEELENLSTGYLAKNSETGQKYFNTSYGSAYSHLRAVARQLLAALFYFSDAGALGKTSEYTKRLTGVIYCRLPPSRGAQSLVCAAMFRLRECRTPMFGTELDKPYTRDIIFTNTQGRSFDPFTLSAPVQFDIQAGSWTRTIEASFPANRDSGWATISGF</sequence>
<dbReference type="Gene3D" id="3.40.1090.10">
    <property type="entry name" value="Cytosolic phospholipase A2 catalytic domain"/>
    <property type="match status" value="1"/>
</dbReference>
<organism evidence="7 8">
    <name type="scientific">Lasiosphaeria miniovina</name>
    <dbReference type="NCBI Taxonomy" id="1954250"/>
    <lineage>
        <taxon>Eukaryota</taxon>
        <taxon>Fungi</taxon>
        <taxon>Dikarya</taxon>
        <taxon>Ascomycota</taxon>
        <taxon>Pezizomycotina</taxon>
        <taxon>Sordariomycetes</taxon>
        <taxon>Sordariomycetidae</taxon>
        <taxon>Sordariales</taxon>
        <taxon>Lasiosphaeriaceae</taxon>
        <taxon>Lasiosphaeria</taxon>
    </lineage>
</organism>
<evidence type="ECO:0000256" key="5">
    <source>
        <dbReference type="SAM" id="MobiDB-lite"/>
    </source>
</evidence>
<dbReference type="SUPFAM" id="SSF52151">
    <property type="entry name" value="FabD/lysophospholipase-like"/>
    <property type="match status" value="1"/>
</dbReference>